<dbReference type="KEGG" id="pib:BBD41_11980"/>
<evidence type="ECO:0000313" key="1">
    <source>
        <dbReference type="EMBL" id="ANY76545.1"/>
    </source>
</evidence>
<reference evidence="1" key="1">
    <citation type="submission" date="2016-08" db="EMBL/GenBank/DDBJ databases">
        <title>Complete Genome Seqeunce of Paenibacillus sp. nov. IHBB 9852 from high altitute lake of Indian trans-Himalayas.</title>
        <authorList>
            <person name="Kiran S."/>
            <person name="Swarnkar M.K."/>
            <person name="Rana A."/>
            <person name="Tewari R."/>
            <person name="Gulati A."/>
        </authorList>
    </citation>
    <scope>NUCLEOTIDE SEQUENCE [LARGE SCALE GENOMIC DNA]</scope>
    <source>
        <strain evidence="1">IHBB 9852</strain>
    </source>
</reference>
<dbReference type="Pfam" id="PF13671">
    <property type="entry name" value="AAA_33"/>
    <property type="match status" value="1"/>
</dbReference>
<sequence length="177" mass="20228">MIPLTDENNPCLLYLISGPLGVGKSTTAKILAARAERCVLIEADLLLHMLHHELPLSWDERLSVTWKNILALTRNVLQQGLNIVIDFVVEDELEWFCGQLSDLDVSIKYAVLRADKEKIAERLTTRGDIDSLERSLFLLDKLESMPQNRQFLYDTTLKRPEDTAEAILLDPRFQMHA</sequence>
<dbReference type="AlphaFoldDB" id="A0A1B2E992"/>
<dbReference type="Gene3D" id="3.40.50.300">
    <property type="entry name" value="P-loop containing nucleotide triphosphate hydrolases"/>
    <property type="match status" value="1"/>
</dbReference>
<name>A0A1B2E992_9BACL</name>
<accession>A0A1B2E992</accession>
<proteinExistence type="predicted"/>
<protein>
    <recommendedName>
        <fullName evidence="2">AAA family ATPase</fullName>
    </recommendedName>
</protein>
<dbReference type="InterPro" id="IPR027417">
    <property type="entry name" value="P-loop_NTPase"/>
</dbReference>
<dbReference type="SUPFAM" id="SSF52540">
    <property type="entry name" value="P-loop containing nucleoside triphosphate hydrolases"/>
    <property type="match status" value="1"/>
</dbReference>
<organism evidence="1">
    <name type="scientific">Paenibacillus ihbetae</name>
    <dbReference type="NCBI Taxonomy" id="1870820"/>
    <lineage>
        <taxon>Bacteria</taxon>
        <taxon>Bacillati</taxon>
        <taxon>Bacillota</taxon>
        <taxon>Bacilli</taxon>
        <taxon>Bacillales</taxon>
        <taxon>Paenibacillaceae</taxon>
        <taxon>Paenibacillus</taxon>
    </lineage>
</organism>
<gene>
    <name evidence="1" type="ORF">BBD41_11980</name>
</gene>
<dbReference type="EMBL" id="CP016809">
    <property type="protein sequence ID" value="ANY76545.1"/>
    <property type="molecule type" value="Genomic_DNA"/>
</dbReference>
<dbReference type="RefSeq" id="WP_099480590.1">
    <property type="nucleotide sequence ID" value="NZ_CP016809.1"/>
</dbReference>
<evidence type="ECO:0008006" key="2">
    <source>
        <dbReference type="Google" id="ProtNLM"/>
    </source>
</evidence>